<reference evidence="8 9" key="1">
    <citation type="submission" date="2024-02" db="EMBL/GenBank/DDBJ databases">
        <title>High-quality chromosome-scale genome assembly of Pensacola bahiagrass (Paspalum notatum Flugge var. saurae).</title>
        <authorList>
            <person name="Vega J.M."/>
            <person name="Podio M."/>
            <person name="Orjuela J."/>
            <person name="Siena L.A."/>
            <person name="Pessino S.C."/>
            <person name="Combes M.C."/>
            <person name="Mariac C."/>
            <person name="Albertini E."/>
            <person name="Pupilli F."/>
            <person name="Ortiz J.P.A."/>
            <person name="Leblanc O."/>
        </authorList>
    </citation>
    <scope>NUCLEOTIDE SEQUENCE [LARGE SCALE GENOMIC DNA]</scope>
    <source>
        <strain evidence="8">R1</strain>
        <tissue evidence="8">Leaf</tissue>
    </source>
</reference>
<name>A0AAQ3TGP4_PASNO</name>
<dbReference type="InterPro" id="IPR003388">
    <property type="entry name" value="Reticulon"/>
</dbReference>
<feature type="non-terminal residue" evidence="8">
    <location>
        <position position="254"/>
    </location>
</feature>
<feature type="transmembrane region" description="Helical" evidence="6">
    <location>
        <begin position="62"/>
        <end position="80"/>
    </location>
</feature>
<dbReference type="GO" id="GO:0005789">
    <property type="term" value="C:endoplasmic reticulum membrane"/>
    <property type="evidence" value="ECO:0007669"/>
    <property type="project" value="UniProtKB-SubCell"/>
</dbReference>
<comment type="subcellular location">
    <subcellularLocation>
        <location evidence="1 6">Endoplasmic reticulum membrane</location>
        <topology evidence="1 6">Multi-pass membrane protein</topology>
    </subcellularLocation>
</comment>
<evidence type="ECO:0000256" key="1">
    <source>
        <dbReference type="ARBA" id="ARBA00004477"/>
    </source>
</evidence>
<sequence>MATTVHGHRAIKLFGRERTLHEALGGRRAADVVLWRDKKASACILAAATAAWFLFEVAEYHLLTLLCYAAMVGMLVFFLWTNASSFLDLPVPRIPETPLSERATRQAIHGVHSRVYRLVETLYDIACGKDIKMFILVRYSSLTSIYPSTIILFHSLPINIVFDGPRSPTHGRRRQTVVSLYIASVVADCFSSLTLLYLVVLVTMTVPALYEQYESEVDHLVARGVHDLRSQFADMDSGVLRKIPKGAGAAAPAP</sequence>
<dbReference type="GO" id="GO:0009617">
    <property type="term" value="P:response to bacterium"/>
    <property type="evidence" value="ECO:0007669"/>
    <property type="project" value="InterPro"/>
</dbReference>
<keyword evidence="4 6" id="KW-1133">Transmembrane helix</keyword>
<evidence type="ECO:0000313" key="8">
    <source>
        <dbReference type="EMBL" id="WVZ72170.1"/>
    </source>
</evidence>
<keyword evidence="5 6" id="KW-0472">Membrane</keyword>
<accession>A0AAQ3TGP4</accession>
<evidence type="ECO:0000256" key="5">
    <source>
        <dbReference type="ARBA" id="ARBA00023136"/>
    </source>
</evidence>
<dbReference type="EMBL" id="CP144748">
    <property type="protein sequence ID" value="WVZ72170.1"/>
    <property type="molecule type" value="Genomic_DNA"/>
</dbReference>
<dbReference type="PANTHER" id="PTHR10994:SF142">
    <property type="entry name" value="RETICULON-LIKE PROTEIN"/>
    <property type="match status" value="1"/>
</dbReference>
<evidence type="ECO:0000256" key="4">
    <source>
        <dbReference type="ARBA" id="ARBA00022989"/>
    </source>
</evidence>
<keyword evidence="9" id="KW-1185">Reference proteome</keyword>
<organism evidence="8 9">
    <name type="scientific">Paspalum notatum var. saurae</name>
    <dbReference type="NCBI Taxonomy" id="547442"/>
    <lineage>
        <taxon>Eukaryota</taxon>
        <taxon>Viridiplantae</taxon>
        <taxon>Streptophyta</taxon>
        <taxon>Embryophyta</taxon>
        <taxon>Tracheophyta</taxon>
        <taxon>Spermatophyta</taxon>
        <taxon>Magnoliopsida</taxon>
        <taxon>Liliopsida</taxon>
        <taxon>Poales</taxon>
        <taxon>Poaceae</taxon>
        <taxon>PACMAD clade</taxon>
        <taxon>Panicoideae</taxon>
        <taxon>Andropogonodae</taxon>
        <taxon>Paspaleae</taxon>
        <taxon>Paspalinae</taxon>
        <taxon>Paspalum</taxon>
    </lineage>
</organism>
<protein>
    <recommendedName>
        <fullName evidence="6">Reticulon-like protein</fullName>
    </recommendedName>
</protein>
<evidence type="ECO:0000256" key="3">
    <source>
        <dbReference type="ARBA" id="ARBA00022824"/>
    </source>
</evidence>
<dbReference type="Pfam" id="PF02453">
    <property type="entry name" value="Reticulon"/>
    <property type="match status" value="2"/>
</dbReference>
<dbReference type="InterPro" id="IPR045064">
    <property type="entry name" value="Reticulon-like"/>
</dbReference>
<dbReference type="Proteomes" id="UP001341281">
    <property type="component" value="Chromosome 04"/>
</dbReference>
<evidence type="ECO:0000256" key="2">
    <source>
        <dbReference type="ARBA" id="ARBA00022692"/>
    </source>
</evidence>
<keyword evidence="3 6" id="KW-0256">Endoplasmic reticulum</keyword>
<feature type="transmembrane region" description="Helical" evidence="6">
    <location>
        <begin position="145"/>
        <end position="165"/>
    </location>
</feature>
<evidence type="ECO:0000313" key="9">
    <source>
        <dbReference type="Proteomes" id="UP001341281"/>
    </source>
</evidence>
<proteinExistence type="predicted"/>
<gene>
    <name evidence="8" type="ORF">U9M48_020674</name>
</gene>
<evidence type="ECO:0000256" key="6">
    <source>
        <dbReference type="RuleBase" id="RU363132"/>
    </source>
</evidence>
<dbReference type="PANTHER" id="PTHR10994">
    <property type="entry name" value="RETICULON"/>
    <property type="match status" value="1"/>
</dbReference>
<dbReference type="PROSITE" id="PS50845">
    <property type="entry name" value="RETICULON"/>
    <property type="match status" value="1"/>
</dbReference>
<keyword evidence="2 6" id="KW-0812">Transmembrane</keyword>
<dbReference type="AlphaFoldDB" id="A0AAQ3TGP4"/>
<evidence type="ECO:0000259" key="7">
    <source>
        <dbReference type="PROSITE" id="PS50845"/>
    </source>
</evidence>
<feature type="transmembrane region" description="Helical" evidence="6">
    <location>
        <begin position="177"/>
        <end position="200"/>
    </location>
</feature>
<feature type="domain" description="Reticulon" evidence="7">
    <location>
        <begin position="29"/>
        <end position="254"/>
    </location>
</feature>